<name>A0A2T3I0W2_9GAMM</name>
<evidence type="ECO:0000313" key="3">
    <source>
        <dbReference type="Proteomes" id="UP000241858"/>
    </source>
</evidence>
<dbReference type="RefSeq" id="WP_065190062.1">
    <property type="nucleotide sequence ID" value="NZ_LZFB01000013.1"/>
</dbReference>
<gene>
    <name evidence="2" type="ORF">C0W81_05220</name>
</gene>
<dbReference type="EMBL" id="PYLY01000007">
    <property type="protein sequence ID" value="PSU10126.1"/>
    <property type="molecule type" value="Genomic_DNA"/>
</dbReference>
<comment type="caution">
    <text evidence="2">The sequence shown here is derived from an EMBL/GenBank/DDBJ whole genome shotgun (WGS) entry which is preliminary data.</text>
</comment>
<accession>A0A2T3I0W2</accession>
<sequence>MQSILTLVTFLILFILPMAAVFLAGRYIWNKLTVSVPVDFDAEKMTVKFERHFSPKMIIQLPYTLRDDLLTIFAFIKRIVNKFLPKTFDIQTCDTNTCDAEFETKTKVKSNIGSEQVKILAKEKTTTQTTQQETDQELPKATKFASGDFG</sequence>
<organism evidence="2 3">
    <name type="scientific">Photobacterium aquimaris</name>
    <dbReference type="NCBI Taxonomy" id="512643"/>
    <lineage>
        <taxon>Bacteria</taxon>
        <taxon>Pseudomonadati</taxon>
        <taxon>Pseudomonadota</taxon>
        <taxon>Gammaproteobacteria</taxon>
        <taxon>Vibrionales</taxon>
        <taxon>Vibrionaceae</taxon>
        <taxon>Photobacterium</taxon>
    </lineage>
</organism>
<proteinExistence type="predicted"/>
<evidence type="ECO:0000256" key="1">
    <source>
        <dbReference type="SAM" id="MobiDB-lite"/>
    </source>
</evidence>
<dbReference type="Proteomes" id="UP000241858">
    <property type="component" value="Unassembled WGS sequence"/>
</dbReference>
<protein>
    <submittedName>
        <fullName evidence="2">Uncharacterized protein</fullName>
    </submittedName>
</protein>
<evidence type="ECO:0000313" key="2">
    <source>
        <dbReference type="EMBL" id="PSU10126.1"/>
    </source>
</evidence>
<dbReference type="AlphaFoldDB" id="A0A2T3I0W2"/>
<feature type="region of interest" description="Disordered" evidence="1">
    <location>
        <begin position="123"/>
        <end position="150"/>
    </location>
</feature>
<reference evidence="2 3" key="1">
    <citation type="submission" date="2018-03" db="EMBL/GenBank/DDBJ databases">
        <title>Whole genome sequencing of Histamine producing bacteria.</title>
        <authorList>
            <person name="Butler K."/>
        </authorList>
    </citation>
    <scope>NUCLEOTIDE SEQUENCE [LARGE SCALE GENOMIC DNA]</scope>
    <source>
        <strain evidence="2 3">DSM 23343</strain>
    </source>
</reference>